<evidence type="ECO:0008006" key="5">
    <source>
        <dbReference type="Google" id="ProtNLM"/>
    </source>
</evidence>
<dbReference type="PANTHER" id="PTHR37610:SF40">
    <property type="entry name" value="OS01G0909600 PROTEIN"/>
    <property type="match status" value="1"/>
</dbReference>
<evidence type="ECO:0000259" key="1">
    <source>
        <dbReference type="Pfam" id="PF14244"/>
    </source>
</evidence>
<accession>A0AAW1MU82</accession>
<organism evidence="3 4">
    <name type="scientific">Saponaria officinalis</name>
    <name type="common">Common soapwort</name>
    <name type="synonym">Lychnis saponaria</name>
    <dbReference type="NCBI Taxonomy" id="3572"/>
    <lineage>
        <taxon>Eukaryota</taxon>
        <taxon>Viridiplantae</taxon>
        <taxon>Streptophyta</taxon>
        <taxon>Embryophyta</taxon>
        <taxon>Tracheophyta</taxon>
        <taxon>Spermatophyta</taxon>
        <taxon>Magnoliopsida</taxon>
        <taxon>eudicotyledons</taxon>
        <taxon>Gunneridae</taxon>
        <taxon>Pentapetalae</taxon>
        <taxon>Caryophyllales</taxon>
        <taxon>Caryophyllaceae</taxon>
        <taxon>Caryophylleae</taxon>
        <taxon>Saponaria</taxon>
    </lineage>
</organism>
<evidence type="ECO:0000313" key="3">
    <source>
        <dbReference type="EMBL" id="KAK9749708.1"/>
    </source>
</evidence>
<feature type="domain" description="Retrotransposon Copia-like N-terminal" evidence="1">
    <location>
        <begin position="29"/>
        <end position="75"/>
    </location>
</feature>
<evidence type="ECO:0000313" key="4">
    <source>
        <dbReference type="Proteomes" id="UP001443914"/>
    </source>
</evidence>
<dbReference type="EMBL" id="JBDFQZ010000002">
    <property type="protein sequence ID" value="KAK9749708.1"/>
    <property type="molecule type" value="Genomic_DNA"/>
</dbReference>
<keyword evidence="4" id="KW-1185">Reference proteome</keyword>
<gene>
    <name evidence="3" type="ORF">RND81_02G145100</name>
</gene>
<dbReference type="Pfam" id="PF22936">
    <property type="entry name" value="Pol_BBD"/>
    <property type="match status" value="1"/>
</dbReference>
<dbReference type="PANTHER" id="PTHR37610">
    <property type="entry name" value="CCHC-TYPE DOMAIN-CONTAINING PROTEIN"/>
    <property type="match status" value="1"/>
</dbReference>
<feature type="domain" description="Retrovirus-related Pol polyprotein from transposon TNT 1-94-like beta-barrel" evidence="2">
    <location>
        <begin position="383"/>
        <end position="457"/>
    </location>
</feature>
<sequence>MTSSSDESEAVVHTAPSYEYYDDPLSLSSSDQPNLQLLGHCFNGTNFITWKRDAYIALMAKNKEGFVDGTCKKPEKSDKKYHQWIRCDLVMRWLLNSIEGGIKDTLMYVNSSKELWNELIERYGQTNSLEIYQLKKNLHNITQDNLPLIEYYSKLKHAWESIDSLDPIPTCSCGLLDACTCALLKRVLERDSNNKLIQLLMGLKSVYEGVKTTILSMEPLPPINKALALLQKIERQKQIADAVDVLAEANAYAVGKQFDDYKHEAKKAKLDISETDRRFKKCSHCHNSGHTKEECYKLKECTFCGKKDSTELTPLSDAPGGVVHSPLPLVDTGLMDGIVNNVMQQMLKVFSDKTSAMNVSNFAGTLPHSLINSAYQSTADVSWIMDTGASDHMTHNINCLTDVHVLSRLVLVALPDGTVKMVHQAGTHCLTPSITLHNVLFVHEFRHNLLSVGRLVSDSHLVAIFDTHTCVLQDLLSKILRGVERDEPFTCS</sequence>
<dbReference type="Pfam" id="PF14244">
    <property type="entry name" value="Retrotran_gag_3"/>
    <property type="match status" value="1"/>
</dbReference>
<name>A0AAW1MU82_SAPOF</name>
<proteinExistence type="predicted"/>
<comment type="caution">
    <text evidence="3">The sequence shown here is derived from an EMBL/GenBank/DDBJ whole genome shotgun (WGS) entry which is preliminary data.</text>
</comment>
<dbReference type="InterPro" id="IPR054722">
    <property type="entry name" value="PolX-like_BBD"/>
</dbReference>
<reference evidence="3" key="1">
    <citation type="submission" date="2024-03" db="EMBL/GenBank/DDBJ databases">
        <title>WGS assembly of Saponaria officinalis var. Norfolk2.</title>
        <authorList>
            <person name="Jenkins J."/>
            <person name="Shu S."/>
            <person name="Grimwood J."/>
            <person name="Barry K."/>
            <person name="Goodstein D."/>
            <person name="Schmutz J."/>
            <person name="Leebens-Mack J."/>
            <person name="Osbourn A."/>
        </authorList>
    </citation>
    <scope>NUCLEOTIDE SEQUENCE [LARGE SCALE GENOMIC DNA]</scope>
    <source>
        <strain evidence="3">JIC</strain>
    </source>
</reference>
<dbReference type="AlphaFoldDB" id="A0AAW1MU82"/>
<evidence type="ECO:0000259" key="2">
    <source>
        <dbReference type="Pfam" id="PF22936"/>
    </source>
</evidence>
<protein>
    <recommendedName>
        <fullName evidence="5">Retrotransposon Copia-like N-terminal domain-containing protein</fullName>
    </recommendedName>
</protein>
<dbReference type="InterPro" id="IPR029472">
    <property type="entry name" value="Copia-like_N"/>
</dbReference>
<dbReference type="Proteomes" id="UP001443914">
    <property type="component" value="Unassembled WGS sequence"/>
</dbReference>